<dbReference type="Proteomes" id="UP000289340">
    <property type="component" value="Chromosome 8"/>
</dbReference>
<accession>A0A445JAK9</accession>
<sequence>MANGGSWELKIEEEEEEEGGEFGGVLRMWEGEVLDCFDDHRIALESTCCPCYRFGKNMKRVDFGSCYIQGSDSSMDDCVYHFACPCCTLCQSSRT</sequence>
<dbReference type="PANTHER" id="PTHR15907">
    <property type="entry name" value="DUF614 FAMILY PROTEIN-RELATED"/>
    <property type="match status" value="1"/>
</dbReference>
<proteinExistence type="predicted"/>
<keyword evidence="3" id="KW-1185">Reference proteome</keyword>
<evidence type="ECO:0000313" key="3">
    <source>
        <dbReference type="Proteomes" id="UP000289340"/>
    </source>
</evidence>
<dbReference type="EMBL" id="QZWG01000008">
    <property type="protein sequence ID" value="RZB95516.1"/>
    <property type="molecule type" value="Genomic_DNA"/>
</dbReference>
<evidence type="ECO:0000313" key="2">
    <source>
        <dbReference type="EMBL" id="RZB95516.1"/>
    </source>
</evidence>
<dbReference type="AlphaFoldDB" id="A0A445JAK9"/>
<dbReference type="InterPro" id="IPR006461">
    <property type="entry name" value="PLAC_motif_containing"/>
</dbReference>
<feature type="region of interest" description="Disordered" evidence="1">
    <location>
        <begin position="1"/>
        <end position="22"/>
    </location>
</feature>
<feature type="compositionally biased region" description="Acidic residues" evidence="1">
    <location>
        <begin position="11"/>
        <end position="20"/>
    </location>
</feature>
<gene>
    <name evidence="2" type="ORF">D0Y65_019747</name>
</gene>
<name>A0A445JAK9_GLYSO</name>
<comment type="caution">
    <text evidence="2">The sequence shown here is derived from an EMBL/GenBank/DDBJ whole genome shotgun (WGS) entry which is preliminary data.</text>
</comment>
<reference evidence="2 3" key="1">
    <citation type="submission" date="2018-09" db="EMBL/GenBank/DDBJ databases">
        <title>A high-quality reference genome of wild soybean provides a powerful tool to mine soybean genomes.</title>
        <authorList>
            <person name="Xie M."/>
            <person name="Chung C.Y.L."/>
            <person name="Li M.-W."/>
            <person name="Wong F.-L."/>
            <person name="Chan T.-F."/>
            <person name="Lam H.-M."/>
        </authorList>
    </citation>
    <scope>NUCLEOTIDE SEQUENCE [LARGE SCALE GENOMIC DNA]</scope>
    <source>
        <strain evidence="3">cv. W05</strain>
        <tissue evidence="2">Hypocotyl of etiolated seedlings</tissue>
    </source>
</reference>
<protein>
    <submittedName>
        <fullName evidence="2">Uncharacterized protein</fullName>
    </submittedName>
</protein>
<organism evidence="2 3">
    <name type="scientific">Glycine soja</name>
    <name type="common">Wild soybean</name>
    <dbReference type="NCBI Taxonomy" id="3848"/>
    <lineage>
        <taxon>Eukaryota</taxon>
        <taxon>Viridiplantae</taxon>
        <taxon>Streptophyta</taxon>
        <taxon>Embryophyta</taxon>
        <taxon>Tracheophyta</taxon>
        <taxon>Spermatophyta</taxon>
        <taxon>Magnoliopsida</taxon>
        <taxon>eudicotyledons</taxon>
        <taxon>Gunneridae</taxon>
        <taxon>Pentapetalae</taxon>
        <taxon>rosids</taxon>
        <taxon>fabids</taxon>
        <taxon>Fabales</taxon>
        <taxon>Fabaceae</taxon>
        <taxon>Papilionoideae</taxon>
        <taxon>50 kb inversion clade</taxon>
        <taxon>NPAAA clade</taxon>
        <taxon>indigoferoid/millettioid clade</taxon>
        <taxon>Phaseoleae</taxon>
        <taxon>Glycine</taxon>
        <taxon>Glycine subgen. Soja</taxon>
    </lineage>
</organism>
<evidence type="ECO:0000256" key="1">
    <source>
        <dbReference type="SAM" id="MobiDB-lite"/>
    </source>
</evidence>
<dbReference type="NCBIfam" id="TIGR01571">
    <property type="entry name" value="A_thal_Cys_rich"/>
    <property type="match status" value="1"/>
</dbReference>